<feature type="transmembrane region" description="Helical" evidence="1">
    <location>
        <begin position="63"/>
        <end position="84"/>
    </location>
</feature>
<feature type="transmembrane region" description="Helical" evidence="1">
    <location>
        <begin position="181"/>
        <end position="201"/>
    </location>
</feature>
<evidence type="ECO:0000256" key="2">
    <source>
        <dbReference type="SAM" id="SignalP"/>
    </source>
</evidence>
<keyword evidence="2" id="KW-0732">Signal</keyword>
<proteinExistence type="predicted"/>
<keyword evidence="1" id="KW-0812">Transmembrane</keyword>
<evidence type="ECO:0000256" key="1">
    <source>
        <dbReference type="SAM" id="Phobius"/>
    </source>
</evidence>
<feature type="transmembrane region" description="Helical" evidence="1">
    <location>
        <begin position="326"/>
        <end position="352"/>
    </location>
</feature>
<dbReference type="AlphaFoldDB" id="A0AAD7BEA1"/>
<protein>
    <recommendedName>
        <fullName evidence="5">Fungal pheromone STE3G-protein-coupled receptor</fullName>
    </recommendedName>
</protein>
<feature type="signal peptide" evidence="2">
    <location>
        <begin position="1"/>
        <end position="16"/>
    </location>
</feature>
<dbReference type="Proteomes" id="UP001221142">
    <property type="component" value="Unassembled WGS sequence"/>
</dbReference>
<evidence type="ECO:0000313" key="3">
    <source>
        <dbReference type="EMBL" id="KAJ7618416.1"/>
    </source>
</evidence>
<feature type="transmembrane region" description="Helical" evidence="1">
    <location>
        <begin position="286"/>
        <end position="306"/>
    </location>
</feature>
<evidence type="ECO:0000313" key="4">
    <source>
        <dbReference type="Proteomes" id="UP001221142"/>
    </source>
</evidence>
<evidence type="ECO:0008006" key="5">
    <source>
        <dbReference type="Google" id="ProtNLM"/>
    </source>
</evidence>
<name>A0AAD7BEA1_9AGAR</name>
<feature type="chain" id="PRO_5042020159" description="Fungal pheromone STE3G-protein-coupled receptor" evidence="2">
    <location>
        <begin position="17"/>
        <end position="476"/>
    </location>
</feature>
<feature type="transmembrane region" description="Helical" evidence="1">
    <location>
        <begin position="213"/>
        <end position="236"/>
    </location>
</feature>
<gene>
    <name evidence="3" type="ORF">FB45DRAFT_167295</name>
</gene>
<keyword evidence="1" id="KW-0472">Membrane</keyword>
<organism evidence="3 4">
    <name type="scientific">Roridomyces roridus</name>
    <dbReference type="NCBI Taxonomy" id="1738132"/>
    <lineage>
        <taxon>Eukaryota</taxon>
        <taxon>Fungi</taxon>
        <taxon>Dikarya</taxon>
        <taxon>Basidiomycota</taxon>
        <taxon>Agaricomycotina</taxon>
        <taxon>Agaricomycetes</taxon>
        <taxon>Agaricomycetidae</taxon>
        <taxon>Agaricales</taxon>
        <taxon>Marasmiineae</taxon>
        <taxon>Mycenaceae</taxon>
        <taxon>Roridomyces</taxon>
    </lineage>
</organism>
<reference evidence="3" key="1">
    <citation type="submission" date="2023-03" db="EMBL/GenBank/DDBJ databases">
        <title>Massive genome expansion in bonnet fungi (Mycena s.s.) driven by repeated elements and novel gene families across ecological guilds.</title>
        <authorList>
            <consortium name="Lawrence Berkeley National Laboratory"/>
            <person name="Harder C.B."/>
            <person name="Miyauchi S."/>
            <person name="Viragh M."/>
            <person name="Kuo A."/>
            <person name="Thoen E."/>
            <person name="Andreopoulos B."/>
            <person name="Lu D."/>
            <person name="Skrede I."/>
            <person name="Drula E."/>
            <person name="Henrissat B."/>
            <person name="Morin E."/>
            <person name="Kohler A."/>
            <person name="Barry K."/>
            <person name="LaButti K."/>
            <person name="Morin E."/>
            <person name="Salamov A."/>
            <person name="Lipzen A."/>
            <person name="Mereny Z."/>
            <person name="Hegedus B."/>
            <person name="Baldrian P."/>
            <person name="Stursova M."/>
            <person name="Weitz H."/>
            <person name="Taylor A."/>
            <person name="Grigoriev I.V."/>
            <person name="Nagy L.G."/>
            <person name="Martin F."/>
            <person name="Kauserud H."/>
        </authorList>
    </citation>
    <scope>NUCLEOTIDE SEQUENCE</scope>
    <source>
        <strain evidence="3">9284</strain>
    </source>
</reference>
<dbReference type="EMBL" id="JARKIF010000019">
    <property type="protein sequence ID" value="KAJ7618416.1"/>
    <property type="molecule type" value="Genomic_DNA"/>
</dbReference>
<comment type="caution">
    <text evidence="3">The sequence shown here is derived from an EMBL/GenBank/DDBJ whole genome shotgun (WGS) entry which is preliminary data.</text>
</comment>
<accession>A0AAD7BEA1</accession>
<feature type="transmembrane region" description="Helical" evidence="1">
    <location>
        <begin position="426"/>
        <end position="444"/>
    </location>
</feature>
<keyword evidence="4" id="KW-1185">Reference proteome</keyword>
<sequence>MPYSISALLALPRSFAGLFFASKAIHISTPSPPVVKYTPTRTTHIFLEPTRCLPSPTSSDVQLPYVAMVGLASIILASVVFTVWSTFTLRRRRCSPTPSAAPPEPDPETKPDEFDPWPPWLMFISLNIAFHLSSTVTVIQAPPTKSLFPELMLYRLAMVLEESVLNVLGLIQHIHSQGRQYLNITLLTLVGHAIGLLIFFIHRRCTMPFLRHYRLAFNHIFTTACALSIPIIILLWHPNLNKSFSFFYYSSSRSQSLQGWLPDLRYICRDIRTFLQSLPVLPASMVVGPVAICSAITLLQTVFFFLCDVPSTIRTIRERAIHPRRLAVFIIIWTVAVVIFIQEAAVPLFMIVEGETLDDTALRRVFDLECEVMWTGCPIAQAEIWEIFRPALGRYAYWRSGHMKEFGRLGRFLSDTAIELPRSHQLLIVVPIFVFWVLCGFFYIKPVLKRVAMRIRYWHWRNQRERERYRAISKLG</sequence>
<keyword evidence="1" id="KW-1133">Transmembrane helix</keyword>